<proteinExistence type="predicted"/>
<dbReference type="Proteomes" id="UP000053237">
    <property type="component" value="Unassembled WGS sequence"/>
</dbReference>
<protein>
    <submittedName>
        <fullName evidence="2">Uncharacterized protein</fullName>
    </submittedName>
</protein>
<name>A0A024GD21_9STRA</name>
<evidence type="ECO:0000256" key="1">
    <source>
        <dbReference type="SAM" id="MobiDB-lite"/>
    </source>
</evidence>
<accession>A0A024GD21</accession>
<feature type="compositionally biased region" description="Polar residues" evidence="1">
    <location>
        <begin position="83"/>
        <end position="95"/>
    </location>
</feature>
<feature type="region of interest" description="Disordered" evidence="1">
    <location>
        <begin position="83"/>
        <end position="106"/>
    </location>
</feature>
<dbReference type="AlphaFoldDB" id="A0A024GD21"/>
<comment type="caution">
    <text evidence="2">The sequence shown here is derived from an EMBL/GenBank/DDBJ whole genome shotgun (WGS) entry which is preliminary data.</text>
</comment>
<reference evidence="2 3" key="1">
    <citation type="submission" date="2012-05" db="EMBL/GenBank/DDBJ databases">
        <title>Recombination and specialization in a pathogen metapopulation.</title>
        <authorList>
            <person name="Gardiner A."/>
            <person name="Kemen E."/>
            <person name="Schultz-Larsen T."/>
            <person name="MacLean D."/>
            <person name="Van Oosterhout C."/>
            <person name="Jones J.D.G."/>
        </authorList>
    </citation>
    <scope>NUCLEOTIDE SEQUENCE [LARGE SCALE GENOMIC DNA]</scope>
    <source>
        <strain evidence="2 3">Ac Nc2</strain>
    </source>
</reference>
<organism evidence="2 3">
    <name type="scientific">Albugo candida</name>
    <dbReference type="NCBI Taxonomy" id="65357"/>
    <lineage>
        <taxon>Eukaryota</taxon>
        <taxon>Sar</taxon>
        <taxon>Stramenopiles</taxon>
        <taxon>Oomycota</taxon>
        <taxon>Peronosporomycetes</taxon>
        <taxon>Albuginales</taxon>
        <taxon>Albuginaceae</taxon>
        <taxon>Albugo</taxon>
    </lineage>
</organism>
<gene>
    <name evidence="2" type="ORF">BN9_054810</name>
</gene>
<evidence type="ECO:0000313" key="3">
    <source>
        <dbReference type="Proteomes" id="UP000053237"/>
    </source>
</evidence>
<dbReference type="EMBL" id="CAIX01000075">
    <property type="protein sequence ID" value="CCI44672.1"/>
    <property type="molecule type" value="Genomic_DNA"/>
</dbReference>
<dbReference type="InParanoid" id="A0A024GD21"/>
<sequence>MELKIPPALGRNSVKLTFTKELVPPSLQVRDNPAKPIDTTTSVSISLNRGRVCVWHRNALILGRQALDNLEFAIIKEDTESTSPPQLIISSTPYQNPKKIPANSIG</sequence>
<evidence type="ECO:0000313" key="2">
    <source>
        <dbReference type="EMBL" id="CCI44672.1"/>
    </source>
</evidence>
<keyword evidence="3" id="KW-1185">Reference proteome</keyword>